<keyword evidence="3" id="KW-0413">Isomerase</keyword>
<feature type="domain" description="Pseudouridine synthase RsuA/RluA-like" evidence="4">
    <location>
        <begin position="43"/>
        <end position="212"/>
    </location>
</feature>
<dbReference type="GO" id="GO:0009982">
    <property type="term" value="F:pseudouridine synthase activity"/>
    <property type="evidence" value="ECO:0007669"/>
    <property type="project" value="InterPro"/>
</dbReference>
<dbReference type="InterPro" id="IPR050188">
    <property type="entry name" value="RluA_PseudoU_synthase"/>
</dbReference>
<dbReference type="SUPFAM" id="SSF55120">
    <property type="entry name" value="Pseudouridine synthase"/>
    <property type="match status" value="1"/>
</dbReference>
<evidence type="ECO:0000256" key="2">
    <source>
        <dbReference type="PIRSR" id="PIRSR606225-1"/>
    </source>
</evidence>
<dbReference type="STRING" id="1619013.UT41_C0002G0018"/>
<dbReference type="InterPro" id="IPR006225">
    <property type="entry name" value="PsdUridine_synth_RluC/D"/>
</dbReference>
<comment type="similarity">
    <text evidence="1 3">Belongs to the pseudouridine synthase RluA family.</text>
</comment>
<comment type="function">
    <text evidence="3">Responsible for synthesis of pseudouridine from uracil.</text>
</comment>
<dbReference type="Gene3D" id="3.30.2350.10">
    <property type="entry name" value="Pseudouridine synthase"/>
    <property type="match status" value="1"/>
</dbReference>
<dbReference type="EMBL" id="LBWR01000002">
    <property type="protein sequence ID" value="KKR12244.1"/>
    <property type="molecule type" value="Genomic_DNA"/>
</dbReference>
<dbReference type="PANTHER" id="PTHR21600:SF87">
    <property type="entry name" value="RNA PSEUDOURIDYLATE SYNTHASE DOMAIN-CONTAINING PROTEIN 1"/>
    <property type="match status" value="1"/>
</dbReference>
<dbReference type="GO" id="GO:0000455">
    <property type="term" value="P:enzyme-directed rRNA pseudouridine synthesis"/>
    <property type="evidence" value="ECO:0007669"/>
    <property type="project" value="TreeGrafter"/>
</dbReference>
<dbReference type="Proteomes" id="UP000034665">
    <property type="component" value="Unassembled WGS sequence"/>
</dbReference>
<evidence type="ECO:0000256" key="1">
    <source>
        <dbReference type="ARBA" id="ARBA00010876"/>
    </source>
</evidence>
<dbReference type="NCBIfam" id="TIGR00005">
    <property type="entry name" value="rluA_subfam"/>
    <property type="match status" value="1"/>
</dbReference>
<evidence type="ECO:0000313" key="6">
    <source>
        <dbReference type="Proteomes" id="UP000034665"/>
    </source>
</evidence>
<dbReference type="GO" id="GO:0140098">
    <property type="term" value="F:catalytic activity, acting on RNA"/>
    <property type="evidence" value="ECO:0007669"/>
    <property type="project" value="UniProtKB-ARBA"/>
</dbReference>
<dbReference type="PANTHER" id="PTHR21600">
    <property type="entry name" value="MITOCHONDRIAL RNA PSEUDOURIDINE SYNTHASE"/>
    <property type="match status" value="1"/>
</dbReference>
<evidence type="ECO:0000313" key="5">
    <source>
        <dbReference type="EMBL" id="KKR12244.1"/>
    </source>
</evidence>
<comment type="catalytic activity">
    <reaction evidence="3">
        <text>a uridine in RNA = a pseudouridine in RNA</text>
        <dbReference type="Rhea" id="RHEA:48348"/>
        <dbReference type="Rhea" id="RHEA-COMP:12068"/>
        <dbReference type="Rhea" id="RHEA-COMP:12069"/>
        <dbReference type="ChEBI" id="CHEBI:65314"/>
        <dbReference type="ChEBI" id="CHEBI:65315"/>
    </reaction>
</comment>
<dbReference type="PATRIC" id="fig|1619013.3.peg.670"/>
<dbReference type="InterPro" id="IPR020103">
    <property type="entry name" value="PsdUridine_synth_cat_dom_sf"/>
</dbReference>
<sequence>MQLELTLREGSSTFFHIAITDKLVDSTTYMERKDITVIYEDENVVAINKPAHLLVHPYADNKDYALTTWLLKHYPEVKTVGDDPEQRPGIVHRLDKDTSGVILVPRSHEYFRYLKELFQSHGIKKSYLALVWGKVQEKKGTINKPISLKGGTTKRTVHDGKMTKEALTDYEVVKRFTFDDPDTETRKIYDFTLVRAWPKTGRTHQIRVHLASIGFAIAGDTMYGAKKNPLALDRQFLHAESIEFLAAEGHKLNIEAELPADLKKVLARLEEFDVSAPPLNERA</sequence>
<feature type="active site" evidence="2">
    <location>
        <position position="95"/>
    </location>
</feature>
<gene>
    <name evidence="5" type="ORF">UT41_C0002G0018</name>
</gene>
<dbReference type="InterPro" id="IPR006145">
    <property type="entry name" value="PsdUridine_synth_RsuA/RluA"/>
</dbReference>
<dbReference type="Pfam" id="PF00849">
    <property type="entry name" value="PseudoU_synth_2"/>
    <property type="match status" value="1"/>
</dbReference>
<evidence type="ECO:0000256" key="3">
    <source>
        <dbReference type="RuleBase" id="RU362028"/>
    </source>
</evidence>
<dbReference type="GO" id="GO:0003723">
    <property type="term" value="F:RNA binding"/>
    <property type="evidence" value="ECO:0007669"/>
    <property type="project" value="InterPro"/>
</dbReference>
<evidence type="ECO:0000259" key="4">
    <source>
        <dbReference type="Pfam" id="PF00849"/>
    </source>
</evidence>
<proteinExistence type="inferred from homology"/>
<dbReference type="EC" id="5.4.99.-" evidence="3"/>
<name>A0A0G0N7W3_9BACT</name>
<protein>
    <recommendedName>
        <fullName evidence="3">Pseudouridine synthase</fullName>
        <ecNumber evidence="3">5.4.99.-</ecNumber>
    </recommendedName>
</protein>
<dbReference type="AlphaFoldDB" id="A0A0G0N7W3"/>
<comment type="caution">
    <text evidence="5">The sequence shown here is derived from an EMBL/GenBank/DDBJ whole genome shotgun (WGS) entry which is preliminary data.</text>
</comment>
<accession>A0A0G0N7W3</accession>
<reference evidence="5 6" key="1">
    <citation type="journal article" date="2015" name="Nature">
        <title>rRNA introns, odd ribosomes, and small enigmatic genomes across a large radiation of phyla.</title>
        <authorList>
            <person name="Brown C.T."/>
            <person name="Hug L.A."/>
            <person name="Thomas B.C."/>
            <person name="Sharon I."/>
            <person name="Castelle C.J."/>
            <person name="Singh A."/>
            <person name="Wilkins M.J."/>
            <person name="Williams K.H."/>
            <person name="Banfield J.F."/>
        </authorList>
    </citation>
    <scope>NUCLEOTIDE SEQUENCE [LARGE SCALE GENOMIC DNA]</scope>
</reference>
<organism evidence="5 6">
    <name type="scientific">Candidatus Wolfebacteria bacterium GW2011_GWC2_39_22</name>
    <dbReference type="NCBI Taxonomy" id="1619013"/>
    <lineage>
        <taxon>Bacteria</taxon>
        <taxon>Candidatus Wolfeibacteriota</taxon>
    </lineage>
</organism>
<dbReference type="CDD" id="cd02869">
    <property type="entry name" value="PseudoU_synth_RluA_like"/>
    <property type="match status" value="1"/>
</dbReference>